<protein>
    <recommendedName>
        <fullName evidence="1">DNA mismatch repair protein MutS clamp domain-containing protein</fullName>
    </recommendedName>
</protein>
<dbReference type="InterPro" id="IPR036187">
    <property type="entry name" value="DNA_mismatch_repair_MutS_sf"/>
</dbReference>
<feature type="non-terminal residue" evidence="2">
    <location>
        <position position="1"/>
    </location>
</feature>
<dbReference type="Pfam" id="PF05190">
    <property type="entry name" value="MutS_IV"/>
    <property type="match status" value="1"/>
</dbReference>
<name>A0A368F4R1_ANCCA</name>
<feature type="domain" description="DNA mismatch repair protein MutS clamp" evidence="1">
    <location>
        <begin position="5"/>
        <end position="71"/>
    </location>
</feature>
<evidence type="ECO:0000313" key="3">
    <source>
        <dbReference type="Proteomes" id="UP000252519"/>
    </source>
</evidence>
<dbReference type="GO" id="GO:0030983">
    <property type="term" value="F:mismatched DNA binding"/>
    <property type="evidence" value="ECO:0007669"/>
    <property type="project" value="InterPro"/>
</dbReference>
<organism evidence="2 3">
    <name type="scientific">Ancylostoma caninum</name>
    <name type="common">Dog hookworm</name>
    <dbReference type="NCBI Taxonomy" id="29170"/>
    <lineage>
        <taxon>Eukaryota</taxon>
        <taxon>Metazoa</taxon>
        <taxon>Ecdysozoa</taxon>
        <taxon>Nematoda</taxon>
        <taxon>Chromadorea</taxon>
        <taxon>Rhabditida</taxon>
        <taxon>Rhabditina</taxon>
        <taxon>Rhabditomorpha</taxon>
        <taxon>Strongyloidea</taxon>
        <taxon>Ancylostomatidae</taxon>
        <taxon>Ancylostomatinae</taxon>
        <taxon>Ancylostoma</taxon>
    </lineage>
</organism>
<dbReference type="AlphaFoldDB" id="A0A368F4R1"/>
<sequence length="97" mass="10895">LLPFLVKIAKKLDIESVKLDSNPQLGFFYRVTLKEEKNIRKCKSISVIDATKGSGVRFSDGDLADINERYQVLNSIYRTAQQDLERKVIATCGSKTG</sequence>
<dbReference type="SUPFAM" id="SSF48334">
    <property type="entry name" value="DNA repair protein MutS, domain III"/>
    <property type="match status" value="1"/>
</dbReference>
<proteinExistence type="predicted"/>
<dbReference type="OrthoDB" id="10252754at2759"/>
<gene>
    <name evidence="2" type="ORF">ANCCAN_27157</name>
</gene>
<dbReference type="Proteomes" id="UP000252519">
    <property type="component" value="Unassembled WGS sequence"/>
</dbReference>
<dbReference type="STRING" id="29170.A0A368F4R1"/>
<accession>A0A368F4R1</accession>
<evidence type="ECO:0000259" key="1">
    <source>
        <dbReference type="Pfam" id="PF05190"/>
    </source>
</evidence>
<dbReference type="EMBL" id="JOJR01004960">
    <property type="protein sequence ID" value="RCN27111.1"/>
    <property type="molecule type" value="Genomic_DNA"/>
</dbReference>
<dbReference type="InterPro" id="IPR007861">
    <property type="entry name" value="DNA_mismatch_repair_MutS_clamp"/>
</dbReference>
<keyword evidence="3" id="KW-1185">Reference proteome</keyword>
<evidence type="ECO:0000313" key="2">
    <source>
        <dbReference type="EMBL" id="RCN27111.1"/>
    </source>
</evidence>
<dbReference type="GO" id="GO:0006298">
    <property type="term" value="P:mismatch repair"/>
    <property type="evidence" value="ECO:0007669"/>
    <property type="project" value="InterPro"/>
</dbReference>
<reference evidence="2 3" key="1">
    <citation type="submission" date="2014-10" db="EMBL/GenBank/DDBJ databases">
        <title>Draft genome of the hookworm Ancylostoma caninum.</title>
        <authorList>
            <person name="Mitreva M."/>
        </authorList>
    </citation>
    <scope>NUCLEOTIDE SEQUENCE [LARGE SCALE GENOMIC DNA]</scope>
    <source>
        <strain evidence="2 3">Baltimore</strain>
    </source>
</reference>
<dbReference type="Gene3D" id="1.10.1420.10">
    <property type="match status" value="1"/>
</dbReference>
<comment type="caution">
    <text evidence="2">The sequence shown here is derived from an EMBL/GenBank/DDBJ whole genome shotgun (WGS) entry which is preliminary data.</text>
</comment>
<dbReference type="GO" id="GO:0005524">
    <property type="term" value="F:ATP binding"/>
    <property type="evidence" value="ECO:0007669"/>
    <property type="project" value="InterPro"/>
</dbReference>